<accession>A0A0E9RJW9</accession>
<dbReference type="AlphaFoldDB" id="A0A0E9RJW9"/>
<reference evidence="1" key="1">
    <citation type="submission" date="2014-11" db="EMBL/GenBank/DDBJ databases">
        <authorList>
            <person name="Amaro Gonzalez C."/>
        </authorList>
    </citation>
    <scope>NUCLEOTIDE SEQUENCE</scope>
</reference>
<protein>
    <submittedName>
        <fullName evidence="1">Uncharacterized protein</fullName>
    </submittedName>
</protein>
<dbReference type="EMBL" id="GBXM01079131">
    <property type="protein sequence ID" value="JAH29446.1"/>
    <property type="molecule type" value="Transcribed_RNA"/>
</dbReference>
<reference evidence="1" key="2">
    <citation type="journal article" date="2015" name="Fish Shellfish Immunol.">
        <title>Early steps in the European eel (Anguilla anguilla)-Vibrio vulnificus interaction in the gills: Role of the RtxA13 toxin.</title>
        <authorList>
            <person name="Callol A."/>
            <person name="Pajuelo D."/>
            <person name="Ebbesson L."/>
            <person name="Teles M."/>
            <person name="MacKenzie S."/>
            <person name="Amaro C."/>
        </authorList>
    </citation>
    <scope>NUCLEOTIDE SEQUENCE</scope>
</reference>
<organism evidence="1">
    <name type="scientific">Anguilla anguilla</name>
    <name type="common">European freshwater eel</name>
    <name type="synonym">Muraena anguilla</name>
    <dbReference type="NCBI Taxonomy" id="7936"/>
    <lineage>
        <taxon>Eukaryota</taxon>
        <taxon>Metazoa</taxon>
        <taxon>Chordata</taxon>
        <taxon>Craniata</taxon>
        <taxon>Vertebrata</taxon>
        <taxon>Euteleostomi</taxon>
        <taxon>Actinopterygii</taxon>
        <taxon>Neopterygii</taxon>
        <taxon>Teleostei</taxon>
        <taxon>Anguilliformes</taxon>
        <taxon>Anguillidae</taxon>
        <taxon>Anguilla</taxon>
    </lineage>
</organism>
<name>A0A0E9RJW9_ANGAN</name>
<proteinExistence type="predicted"/>
<sequence length="36" mass="4401">MNVCFHSEKSLKYWLSPPMCIALFHCEKRIEYWVNP</sequence>
<evidence type="ECO:0000313" key="1">
    <source>
        <dbReference type="EMBL" id="JAH29446.1"/>
    </source>
</evidence>